<protein>
    <submittedName>
        <fullName evidence="5">Transcriptional regulator, AraC family</fullName>
    </submittedName>
</protein>
<dbReference type="HOGENOM" id="CLU_049704_2_1_5"/>
<gene>
    <name evidence="5" type="ORF">GL4_1028</name>
</gene>
<dbReference type="STRING" id="1384459.GL4_1028"/>
<dbReference type="Gene3D" id="1.10.10.60">
    <property type="entry name" value="Homeodomain-like"/>
    <property type="match status" value="1"/>
</dbReference>
<dbReference type="PROSITE" id="PS01124">
    <property type="entry name" value="HTH_ARAC_FAMILY_2"/>
    <property type="match status" value="1"/>
</dbReference>
<accession>A0A0A8K0I8</accession>
<evidence type="ECO:0000313" key="5">
    <source>
        <dbReference type="EMBL" id="BAQ16488.1"/>
    </source>
</evidence>
<dbReference type="PANTHER" id="PTHR46796">
    <property type="entry name" value="HTH-TYPE TRANSCRIPTIONAL ACTIVATOR RHAS-RELATED"/>
    <property type="match status" value="1"/>
</dbReference>
<dbReference type="InterPro" id="IPR018062">
    <property type="entry name" value="HTH_AraC-typ_CS"/>
</dbReference>
<dbReference type="AlphaFoldDB" id="A0A0A8K0I8"/>
<proteinExistence type="predicted"/>
<evidence type="ECO:0000259" key="4">
    <source>
        <dbReference type="PROSITE" id="PS01124"/>
    </source>
</evidence>
<dbReference type="SMART" id="SM00342">
    <property type="entry name" value="HTH_ARAC"/>
    <property type="match status" value="1"/>
</dbReference>
<dbReference type="InterPro" id="IPR009057">
    <property type="entry name" value="Homeodomain-like_sf"/>
</dbReference>
<dbReference type="InterPro" id="IPR050204">
    <property type="entry name" value="AraC_XylS_family_regulators"/>
</dbReference>
<dbReference type="KEGG" id="mcg:GL4_1028"/>
<dbReference type="GO" id="GO:0043565">
    <property type="term" value="F:sequence-specific DNA binding"/>
    <property type="evidence" value="ECO:0007669"/>
    <property type="project" value="InterPro"/>
</dbReference>
<dbReference type="InterPro" id="IPR018060">
    <property type="entry name" value="HTH_AraC"/>
</dbReference>
<feature type="domain" description="HTH araC/xylS-type" evidence="4">
    <location>
        <begin position="232"/>
        <end position="333"/>
    </location>
</feature>
<organism evidence="5 6">
    <name type="scientific">Methyloceanibacter caenitepidi</name>
    <dbReference type="NCBI Taxonomy" id="1384459"/>
    <lineage>
        <taxon>Bacteria</taxon>
        <taxon>Pseudomonadati</taxon>
        <taxon>Pseudomonadota</taxon>
        <taxon>Alphaproteobacteria</taxon>
        <taxon>Hyphomicrobiales</taxon>
        <taxon>Hyphomicrobiaceae</taxon>
        <taxon>Methyloceanibacter</taxon>
    </lineage>
</organism>
<keyword evidence="1" id="KW-0805">Transcription regulation</keyword>
<dbReference type="PROSITE" id="PS00041">
    <property type="entry name" value="HTH_ARAC_FAMILY_1"/>
    <property type="match status" value="1"/>
</dbReference>
<evidence type="ECO:0000313" key="6">
    <source>
        <dbReference type="Proteomes" id="UP000031643"/>
    </source>
</evidence>
<dbReference type="EMBL" id="AP014648">
    <property type="protein sequence ID" value="BAQ16488.1"/>
    <property type="molecule type" value="Genomic_DNA"/>
</dbReference>
<evidence type="ECO:0000256" key="3">
    <source>
        <dbReference type="ARBA" id="ARBA00023163"/>
    </source>
</evidence>
<dbReference type="PANTHER" id="PTHR46796:SF6">
    <property type="entry name" value="ARAC SUBFAMILY"/>
    <property type="match status" value="1"/>
</dbReference>
<dbReference type="InterPro" id="IPR020449">
    <property type="entry name" value="Tscrpt_reg_AraC-type_HTH"/>
</dbReference>
<name>A0A0A8K0I8_9HYPH</name>
<evidence type="ECO:0000256" key="2">
    <source>
        <dbReference type="ARBA" id="ARBA00023125"/>
    </source>
</evidence>
<reference evidence="5 6" key="1">
    <citation type="submission" date="2014-09" db="EMBL/GenBank/DDBJ databases">
        <title>Genome sequencing of Methyloceanibacter caenitepidi Gela4.</title>
        <authorList>
            <person name="Takeuchi M."/>
            <person name="Susumu S."/>
            <person name="Kamagata Y."/>
            <person name="Oshima K."/>
            <person name="Hattori M."/>
            <person name="Iwasaki W."/>
        </authorList>
    </citation>
    <scope>NUCLEOTIDE SEQUENCE [LARGE SCALE GENOMIC DNA]</scope>
    <source>
        <strain evidence="5 6">Gela4</strain>
    </source>
</reference>
<keyword evidence="3" id="KW-0804">Transcription</keyword>
<keyword evidence="6" id="KW-1185">Reference proteome</keyword>
<dbReference type="InterPro" id="IPR035418">
    <property type="entry name" value="AraC-bd_2"/>
</dbReference>
<dbReference type="Pfam" id="PF12833">
    <property type="entry name" value="HTH_18"/>
    <property type="match status" value="1"/>
</dbReference>
<dbReference type="Proteomes" id="UP000031643">
    <property type="component" value="Chromosome"/>
</dbReference>
<sequence length="333" mass="36634">MGNESGKSPSSNRITLSSAHFAAHLDSRARERAWREQSEEAFGVFDVTCSEDHPFEAHITLTGFGAVQLMEARDTFTRVARTAQNIAYDGSHDFFLNVNFGHGATTLIKQRGREMEIAPGTMGLTSRGDPGLLEWEPLGTTWAACVPRTMLDELLRSPDDVVMRAMDPHAPATRFLQDYLAFLFARHDVDDDPAVTDHVGRTLADLIALALGATSDAAEIAGLRGVRAARLQMILAGIQDGFDDPQFSAQVLAAKLGLSPRYVQNLLSETGRPLSDRVVELRLQKARKMLSEPSCAGMKVGDIAYACGFNEVPYFNRRFRSRFGASPTEYRPL</sequence>
<dbReference type="RefSeq" id="WP_052464135.1">
    <property type="nucleotide sequence ID" value="NZ_AP014648.1"/>
</dbReference>
<dbReference type="GO" id="GO:0003700">
    <property type="term" value="F:DNA-binding transcription factor activity"/>
    <property type="evidence" value="ECO:0007669"/>
    <property type="project" value="InterPro"/>
</dbReference>
<dbReference type="SUPFAM" id="SSF46689">
    <property type="entry name" value="Homeodomain-like"/>
    <property type="match status" value="1"/>
</dbReference>
<keyword evidence="2" id="KW-0238">DNA-binding</keyword>
<dbReference type="PRINTS" id="PR00032">
    <property type="entry name" value="HTHARAC"/>
</dbReference>
<dbReference type="Pfam" id="PF14525">
    <property type="entry name" value="AraC_binding_2"/>
    <property type="match status" value="1"/>
</dbReference>
<evidence type="ECO:0000256" key="1">
    <source>
        <dbReference type="ARBA" id="ARBA00023015"/>
    </source>
</evidence>
<dbReference type="OrthoDB" id="252470at2"/>